<reference evidence="2" key="1">
    <citation type="submission" date="2022-11" db="UniProtKB">
        <authorList>
            <consortium name="WormBaseParasite"/>
        </authorList>
    </citation>
    <scope>IDENTIFICATION</scope>
</reference>
<dbReference type="WBParaSite" id="ACRNAN_Path_1289.g5040.t1">
    <property type="protein sequence ID" value="ACRNAN_Path_1289.g5040.t1"/>
    <property type="gene ID" value="ACRNAN_Path_1289.g5040"/>
</dbReference>
<organism evidence="1 2">
    <name type="scientific">Acrobeloides nanus</name>
    <dbReference type="NCBI Taxonomy" id="290746"/>
    <lineage>
        <taxon>Eukaryota</taxon>
        <taxon>Metazoa</taxon>
        <taxon>Ecdysozoa</taxon>
        <taxon>Nematoda</taxon>
        <taxon>Chromadorea</taxon>
        <taxon>Rhabditida</taxon>
        <taxon>Tylenchina</taxon>
        <taxon>Cephalobomorpha</taxon>
        <taxon>Cephaloboidea</taxon>
        <taxon>Cephalobidae</taxon>
        <taxon>Acrobeloides</taxon>
    </lineage>
</organism>
<evidence type="ECO:0000313" key="2">
    <source>
        <dbReference type="WBParaSite" id="ACRNAN_Path_1289.g5040.t1"/>
    </source>
</evidence>
<accession>A0A914BYD6</accession>
<keyword evidence="1" id="KW-1185">Reference proteome</keyword>
<name>A0A914BYD6_9BILA</name>
<dbReference type="AlphaFoldDB" id="A0A914BYD6"/>
<proteinExistence type="predicted"/>
<protein>
    <submittedName>
        <fullName evidence="2">Uncharacterized protein</fullName>
    </submittedName>
</protein>
<dbReference type="Proteomes" id="UP000887540">
    <property type="component" value="Unplaced"/>
</dbReference>
<evidence type="ECO:0000313" key="1">
    <source>
        <dbReference type="Proteomes" id="UP000887540"/>
    </source>
</evidence>
<sequence length="88" mass="10437">MIEKASKMQKRTFDRRLRLLIESYDKMKVSPNRNLPIKQKVSKLAQSKSKNAEQENELEQKGIFKEKVIETHADSNHQDHEHIEIDHL</sequence>